<feature type="region of interest" description="Disordered" evidence="1">
    <location>
        <begin position="1"/>
        <end position="24"/>
    </location>
</feature>
<dbReference type="RefSeq" id="XP_001012805.2">
    <property type="nucleotide sequence ID" value="XM_001012805.2"/>
</dbReference>
<dbReference type="GeneID" id="7841674"/>
<sequence>MSINDQKQRRRRSNQKQKEMNYPENEYQVEFQDGELSQLDHSSNIQKVNTNKGLQSRMFQNIYFNRISLREYITLVRLDEFTNPIVLKDNENIISNIRDVIQNIFNELSLYENSLLVCKDSLRNKYVVYFHNCDLMPFSYCCNQPVLVVLDKFGSGKVKCQNSPNLCKNQGVLSPSFKVNLNDPYRQNNKFHEQVSINQINQKYSKEISKRVINGSYKVFNIQQKIKSKNKELKKFIDEDIYKDNQMHSIIPTSHNNSINTINIKQIQNTLVDIQNISSSNHQSQYTHKRNSQRKDYYQHFLEKIDIPSLNVDNLIREQNQDSLNSISYLPKFYIKTDSQNKGIKIAQSSNVSNNVSYADDSFIPSALKKRLFTPDKSKRKGRESECLPQSKLSEYQDIQPLKNIQKTKEFQTLQKIRQRISSLTGHSPNTKLSDYDHYKLDGYNYQIPEAVEYQNQINFSQQIKTQASGSILFNKKPLKTEFDQLQSQSSNHDKGYNLLSQPAAQYSEISSYTNQNVEKHCLQNINENNNQENEQENEEDFMTDKKYNFKHSLTPLTYNDYKIVKTKNSPKSSNNPQQKPSLSPSSARNANDHNKLHVFQSVLRKQLKPYKDIVQQLGIAPQMQSNILGNYKNSITMQKGIIPSLL</sequence>
<dbReference type="EMBL" id="GG662749">
    <property type="protein sequence ID" value="EAR92560.2"/>
    <property type="molecule type" value="Genomic_DNA"/>
</dbReference>
<dbReference type="Proteomes" id="UP000009168">
    <property type="component" value="Unassembled WGS sequence"/>
</dbReference>
<evidence type="ECO:0000256" key="1">
    <source>
        <dbReference type="SAM" id="MobiDB-lite"/>
    </source>
</evidence>
<keyword evidence="3" id="KW-1185">Reference proteome</keyword>
<gene>
    <name evidence="2" type="ORF">TTHERM_00091530</name>
</gene>
<reference evidence="3" key="1">
    <citation type="journal article" date="2006" name="PLoS Biol.">
        <title>Macronuclear genome sequence of the ciliate Tetrahymena thermophila, a model eukaryote.</title>
        <authorList>
            <person name="Eisen J.A."/>
            <person name="Coyne R.S."/>
            <person name="Wu M."/>
            <person name="Wu D."/>
            <person name="Thiagarajan M."/>
            <person name="Wortman J.R."/>
            <person name="Badger J.H."/>
            <person name="Ren Q."/>
            <person name="Amedeo P."/>
            <person name="Jones K.M."/>
            <person name="Tallon L.J."/>
            <person name="Delcher A.L."/>
            <person name="Salzberg S.L."/>
            <person name="Silva J.C."/>
            <person name="Haas B.J."/>
            <person name="Majoros W.H."/>
            <person name="Farzad M."/>
            <person name="Carlton J.M."/>
            <person name="Smith R.K. Jr."/>
            <person name="Garg J."/>
            <person name="Pearlman R.E."/>
            <person name="Karrer K.M."/>
            <person name="Sun L."/>
            <person name="Manning G."/>
            <person name="Elde N.C."/>
            <person name="Turkewitz A.P."/>
            <person name="Asai D.J."/>
            <person name="Wilkes D.E."/>
            <person name="Wang Y."/>
            <person name="Cai H."/>
            <person name="Collins K."/>
            <person name="Stewart B.A."/>
            <person name="Lee S.R."/>
            <person name="Wilamowska K."/>
            <person name="Weinberg Z."/>
            <person name="Ruzzo W.L."/>
            <person name="Wloga D."/>
            <person name="Gaertig J."/>
            <person name="Frankel J."/>
            <person name="Tsao C.-C."/>
            <person name="Gorovsky M.A."/>
            <person name="Keeling P.J."/>
            <person name="Waller R.F."/>
            <person name="Patron N.J."/>
            <person name="Cherry J.M."/>
            <person name="Stover N.A."/>
            <person name="Krieger C.J."/>
            <person name="del Toro C."/>
            <person name="Ryder H.F."/>
            <person name="Williamson S.C."/>
            <person name="Barbeau R.A."/>
            <person name="Hamilton E.P."/>
            <person name="Orias E."/>
        </authorList>
    </citation>
    <scope>NUCLEOTIDE SEQUENCE [LARGE SCALE GENOMIC DNA]</scope>
    <source>
        <strain evidence="3">SB210</strain>
    </source>
</reference>
<evidence type="ECO:0000313" key="3">
    <source>
        <dbReference type="Proteomes" id="UP000009168"/>
    </source>
</evidence>
<protein>
    <submittedName>
        <fullName evidence="2">Uncharacterized protein</fullName>
    </submittedName>
</protein>
<evidence type="ECO:0000313" key="2">
    <source>
        <dbReference type="EMBL" id="EAR92560.2"/>
    </source>
</evidence>
<dbReference type="InParanoid" id="Q236E0"/>
<accession>Q236E0</accession>
<dbReference type="HOGENOM" id="CLU_410792_0_0_1"/>
<name>Q236E0_TETTS</name>
<feature type="region of interest" description="Disordered" evidence="1">
    <location>
        <begin position="567"/>
        <end position="593"/>
    </location>
</feature>
<organism evidence="2 3">
    <name type="scientific">Tetrahymena thermophila (strain SB210)</name>
    <dbReference type="NCBI Taxonomy" id="312017"/>
    <lineage>
        <taxon>Eukaryota</taxon>
        <taxon>Sar</taxon>
        <taxon>Alveolata</taxon>
        <taxon>Ciliophora</taxon>
        <taxon>Intramacronucleata</taxon>
        <taxon>Oligohymenophorea</taxon>
        <taxon>Hymenostomatida</taxon>
        <taxon>Tetrahymenina</taxon>
        <taxon>Tetrahymenidae</taxon>
        <taxon>Tetrahymena</taxon>
    </lineage>
</organism>
<dbReference type="KEGG" id="tet:TTHERM_00091530"/>
<dbReference type="AlphaFoldDB" id="Q236E0"/>
<feature type="compositionally biased region" description="Polar residues" evidence="1">
    <location>
        <begin position="567"/>
        <end position="590"/>
    </location>
</feature>
<proteinExistence type="predicted"/>